<name>A0ABN9X255_9DINO</name>
<proteinExistence type="predicted"/>
<keyword evidence="2" id="KW-1185">Reference proteome</keyword>
<gene>
    <name evidence="1" type="ORF">PCOR1329_LOCUS71852</name>
</gene>
<accession>A0ABN9X255</accession>
<reference evidence="1" key="1">
    <citation type="submission" date="2023-10" db="EMBL/GenBank/DDBJ databases">
        <authorList>
            <person name="Chen Y."/>
            <person name="Shah S."/>
            <person name="Dougan E. K."/>
            <person name="Thang M."/>
            <person name="Chan C."/>
        </authorList>
    </citation>
    <scope>NUCLEOTIDE SEQUENCE [LARGE SCALE GENOMIC DNA]</scope>
</reference>
<sequence length="135" mass="13181">MRSPACTGAESLLIRAATSAASSCAVAGGVFRHSSAGPWSTGTTLAASQLEFLGVLGLHLAEFLLHGGVLPGAEVAHGAALAALARTTAAGGGLFAADRRLAEGRDLLVELATHADEAPSSVAEPLALGGVAGLA</sequence>
<organism evidence="1 2">
    <name type="scientific">Prorocentrum cordatum</name>
    <dbReference type="NCBI Taxonomy" id="2364126"/>
    <lineage>
        <taxon>Eukaryota</taxon>
        <taxon>Sar</taxon>
        <taxon>Alveolata</taxon>
        <taxon>Dinophyceae</taxon>
        <taxon>Prorocentrales</taxon>
        <taxon>Prorocentraceae</taxon>
        <taxon>Prorocentrum</taxon>
    </lineage>
</organism>
<dbReference type="Proteomes" id="UP001189429">
    <property type="component" value="Unassembled WGS sequence"/>
</dbReference>
<evidence type="ECO:0000313" key="2">
    <source>
        <dbReference type="Proteomes" id="UP001189429"/>
    </source>
</evidence>
<evidence type="ECO:0000313" key="1">
    <source>
        <dbReference type="EMBL" id="CAK0892117.1"/>
    </source>
</evidence>
<protein>
    <submittedName>
        <fullName evidence="1">Uncharacterized protein</fullName>
    </submittedName>
</protein>
<comment type="caution">
    <text evidence="1">The sequence shown here is derived from an EMBL/GenBank/DDBJ whole genome shotgun (WGS) entry which is preliminary data.</text>
</comment>
<dbReference type="EMBL" id="CAUYUJ010019565">
    <property type="protein sequence ID" value="CAK0892117.1"/>
    <property type="molecule type" value="Genomic_DNA"/>
</dbReference>